<accession>A0A0F4PM67</accession>
<dbReference type="EMBL" id="JXXZ01000018">
    <property type="protein sequence ID" value="KJY96264.1"/>
    <property type="molecule type" value="Genomic_DNA"/>
</dbReference>
<name>A0A0F4PM67_9GAMM</name>
<dbReference type="Gene3D" id="1.20.1270.340">
    <property type="match status" value="1"/>
</dbReference>
<dbReference type="GeneID" id="58230197"/>
<dbReference type="Pfam" id="PF07445">
    <property type="entry name" value="PriC"/>
    <property type="match status" value="1"/>
</dbReference>
<dbReference type="Proteomes" id="UP000033664">
    <property type="component" value="Unassembled WGS sequence"/>
</dbReference>
<dbReference type="AlphaFoldDB" id="A0A0F4PM67"/>
<dbReference type="PATRIC" id="fig|151081.8.peg.2472"/>
<evidence type="ECO:0000313" key="2">
    <source>
        <dbReference type="Proteomes" id="UP000033664"/>
    </source>
</evidence>
<protein>
    <submittedName>
        <fullName evidence="1">Primosomal protein</fullName>
    </submittedName>
</protein>
<proteinExistence type="predicted"/>
<dbReference type="eggNOG" id="COG3923">
    <property type="taxonomic scope" value="Bacteria"/>
</dbReference>
<gene>
    <name evidence="1" type="ORF">TW72_17005</name>
</gene>
<sequence length="202" mass="23385">MSSGHALARLQQQLERLRSDAEQFDKANWFAKNRFMQSKHALFDRSVFNSKSMLLVDYVDEVQTQLERLTRSLEHQGRHQYGFALTHITEQIEAIVKVLKATSVWAKENTPTARAKKYQKAVKKIIQPTNELYQELAKNHEFERRLGQMIDDRKQQMHGADATTVAKLNQEVLALHARLGRCRKAISACEEKIQLAEKQAIR</sequence>
<dbReference type="RefSeq" id="WP_022946728.1">
    <property type="nucleotide sequence ID" value="NZ_JXXY01000012.1"/>
</dbReference>
<dbReference type="InterPro" id="IPR038338">
    <property type="entry name" value="PriC_sf"/>
</dbReference>
<evidence type="ECO:0000313" key="1">
    <source>
        <dbReference type="EMBL" id="KJY96264.1"/>
    </source>
</evidence>
<comment type="caution">
    <text evidence="1">The sequence shown here is derived from an EMBL/GenBank/DDBJ whole genome shotgun (WGS) entry which is preliminary data.</text>
</comment>
<organism evidence="1 2">
    <name type="scientific">Pseudoalteromonas ruthenica</name>
    <dbReference type="NCBI Taxonomy" id="151081"/>
    <lineage>
        <taxon>Bacteria</taxon>
        <taxon>Pseudomonadati</taxon>
        <taxon>Pseudomonadota</taxon>
        <taxon>Gammaproteobacteria</taxon>
        <taxon>Alteromonadales</taxon>
        <taxon>Pseudoalteromonadaceae</taxon>
        <taxon>Pseudoalteromonas</taxon>
    </lineage>
</organism>
<reference evidence="1 2" key="1">
    <citation type="journal article" date="2015" name="BMC Genomics">
        <title>Genome mining reveals unlocked bioactive potential of marine Gram-negative bacteria.</title>
        <authorList>
            <person name="Machado H."/>
            <person name="Sonnenschein E.C."/>
            <person name="Melchiorsen J."/>
            <person name="Gram L."/>
        </authorList>
    </citation>
    <scope>NUCLEOTIDE SEQUENCE [LARGE SCALE GENOMIC DNA]</scope>
    <source>
        <strain evidence="1 2">S3137</strain>
    </source>
</reference>
<dbReference type="InterPro" id="IPR010890">
    <property type="entry name" value="PriC"/>
</dbReference>
<keyword evidence="2" id="KW-1185">Reference proteome</keyword>
<dbReference type="OrthoDB" id="7061116at2"/>